<proteinExistence type="predicted"/>
<reference evidence="1" key="1">
    <citation type="submission" date="2016-08" db="EMBL/GenBank/DDBJ databases">
        <authorList>
            <person name="Seilhamer J.J."/>
        </authorList>
    </citation>
    <scope>NUCLEOTIDE SEQUENCE</scope>
    <source>
        <strain evidence="1">Kolar</strain>
    </source>
</reference>
<protein>
    <submittedName>
        <fullName evidence="1">Nonstructural protein</fullName>
    </submittedName>
</protein>
<name>A0A1L6KYP5_9VIRU</name>
<organism evidence="1">
    <name type="scientific">Bombyx mori bidensovirus</name>
    <dbReference type="NCBI Taxonomy" id="1285589"/>
    <lineage>
        <taxon>Viruses</taxon>
        <taxon>Monodnaviria</taxon>
        <taxon>Shotokuvirae</taxon>
        <taxon>Cossaviricota</taxon>
        <taxon>Mouviricetes</taxon>
        <taxon>Polivirales</taxon>
        <taxon>Bidnaviridae</taxon>
        <taxon>Bidensovirus</taxon>
    </lineage>
</organism>
<dbReference type="EMBL" id="KX779526">
    <property type="protein sequence ID" value="APR74608.1"/>
    <property type="molecule type" value="Genomic_DNA"/>
</dbReference>
<accession>A0A1L6KYP5</accession>
<dbReference type="InterPro" id="IPR035222">
    <property type="entry name" value="NS3"/>
</dbReference>
<gene>
    <name evidence="1" type="primary">ORF2</name>
</gene>
<dbReference type="Pfam" id="PF17530">
    <property type="entry name" value="NS3"/>
    <property type="match status" value="1"/>
</dbReference>
<evidence type="ECO:0000313" key="1">
    <source>
        <dbReference type="EMBL" id="APR74608.1"/>
    </source>
</evidence>
<sequence length="222" mass="27116">MLRLTDLHKPSCEPKGLSFYAYKAFIPYREKLSKEWNKLPVCIKDQEADIKQEIKEDQLIRKIYKWDSVFDSWNWSKGHKLPKPLYELLEIYMKLWKLDNRTSYPDWGESSMIFKRYRYIRNKKMEDIENLSTEEFNDSNFNGWPKTMWYICRNCFDNGIVINNNSNDYYYTCDFSDNPTLLHYTDYFYYILNNDYWCYDCKYTPLFTLTTLFCLESINDSE</sequence>